<protein>
    <submittedName>
        <fullName evidence="1">Uncharacterized protein</fullName>
    </submittedName>
</protein>
<keyword evidence="2" id="KW-1185">Reference proteome</keyword>
<evidence type="ECO:0000313" key="1">
    <source>
        <dbReference type="EMBL" id="MCP3429754.1"/>
    </source>
</evidence>
<accession>A0AA41X084</accession>
<reference evidence="1" key="1">
    <citation type="submission" date="2022-07" db="EMBL/GenBank/DDBJ databases">
        <title>Characterization of the Novel Bacterium Alteromonas immobilis LMIT006 and Alteromonas gregis LMIT007.</title>
        <authorList>
            <person name="Lin X."/>
        </authorList>
    </citation>
    <scope>NUCLEOTIDE SEQUENCE</scope>
    <source>
        <strain evidence="1">LMIT007</strain>
    </source>
</reference>
<dbReference type="RefSeq" id="WP_254102476.1">
    <property type="nucleotide sequence ID" value="NZ_JANATA010000037.1"/>
</dbReference>
<name>A0AA41X084_9ALTE</name>
<sequence>MSNVVDFPKSDDDSVLRTTDKYLLSEVTVTKRADSKFPMVLIKDTGLLHEHANEFLLMRFNHPSFIDEELEEITNTTLKNYADHIRYWLNICSLLDTSYLSANYGFMLSVLKTMRKEGTEEGSISNYVSTWRLFVSVRPLHLVSLFKCPLVF</sequence>
<dbReference type="Proteomes" id="UP001165413">
    <property type="component" value="Unassembled WGS sequence"/>
</dbReference>
<proteinExistence type="predicted"/>
<dbReference type="EMBL" id="JANATA010000037">
    <property type="protein sequence ID" value="MCP3429754.1"/>
    <property type="molecule type" value="Genomic_DNA"/>
</dbReference>
<feature type="non-terminal residue" evidence="1">
    <location>
        <position position="152"/>
    </location>
</feature>
<comment type="caution">
    <text evidence="1">The sequence shown here is derived from an EMBL/GenBank/DDBJ whole genome shotgun (WGS) entry which is preliminary data.</text>
</comment>
<organism evidence="1 2">
    <name type="scientific">Opacimonas viscosa</name>
    <dbReference type="NCBI Taxonomy" id="2961944"/>
    <lineage>
        <taxon>Bacteria</taxon>
        <taxon>Pseudomonadati</taxon>
        <taxon>Pseudomonadota</taxon>
        <taxon>Gammaproteobacteria</taxon>
        <taxon>Alteromonadales</taxon>
        <taxon>Alteromonadaceae</taxon>
        <taxon>Opacimonas</taxon>
    </lineage>
</organism>
<gene>
    <name evidence="1" type="ORF">NLF92_12480</name>
</gene>
<dbReference type="AlphaFoldDB" id="A0AA41X084"/>
<evidence type="ECO:0000313" key="2">
    <source>
        <dbReference type="Proteomes" id="UP001165413"/>
    </source>
</evidence>